<dbReference type="PROSITE" id="PS00211">
    <property type="entry name" value="ABC_TRANSPORTER_1"/>
    <property type="match status" value="1"/>
</dbReference>
<dbReference type="PANTHER" id="PTHR43776">
    <property type="entry name" value="TRANSPORT ATP-BINDING PROTEIN"/>
    <property type="match status" value="1"/>
</dbReference>
<dbReference type="InterPro" id="IPR017871">
    <property type="entry name" value="ABC_transporter-like_CS"/>
</dbReference>
<evidence type="ECO:0000313" key="5">
    <source>
        <dbReference type="EMBL" id="BAI80315.1"/>
    </source>
</evidence>
<keyword evidence="6" id="KW-1185">Reference proteome</keyword>
<dbReference type="STRING" id="639282.DEFDS_0839"/>
<dbReference type="GO" id="GO:0005524">
    <property type="term" value="F:ATP binding"/>
    <property type="evidence" value="ECO:0007669"/>
    <property type="project" value="UniProtKB-KW"/>
</dbReference>
<dbReference type="GO" id="GO:0055085">
    <property type="term" value="P:transmembrane transport"/>
    <property type="evidence" value="ECO:0007669"/>
    <property type="project" value="UniProtKB-ARBA"/>
</dbReference>
<dbReference type="AlphaFoldDB" id="D3PCJ2"/>
<organism evidence="5 6">
    <name type="scientific">Deferribacter desulfuricans (strain DSM 14783 / JCM 11476 / NBRC 101012 / SSM1)</name>
    <dbReference type="NCBI Taxonomy" id="639282"/>
    <lineage>
        <taxon>Bacteria</taxon>
        <taxon>Pseudomonadati</taxon>
        <taxon>Deferribacterota</taxon>
        <taxon>Deferribacteres</taxon>
        <taxon>Deferribacterales</taxon>
        <taxon>Deferribacteraceae</taxon>
        <taxon>Deferribacter</taxon>
    </lineage>
</organism>
<dbReference type="InterPro" id="IPR003593">
    <property type="entry name" value="AAA+_ATPase"/>
</dbReference>
<dbReference type="eggNOG" id="COG4608">
    <property type="taxonomic scope" value="Bacteria"/>
</dbReference>
<dbReference type="EMBL" id="AP011529">
    <property type="protein sequence ID" value="BAI80315.1"/>
    <property type="molecule type" value="Genomic_DNA"/>
</dbReference>
<dbReference type="PROSITE" id="PS50893">
    <property type="entry name" value="ABC_TRANSPORTER_2"/>
    <property type="match status" value="1"/>
</dbReference>
<gene>
    <name evidence="5" type="ordered locus">DEFDS_0839</name>
</gene>
<dbReference type="InterPro" id="IPR050319">
    <property type="entry name" value="ABC_transp_ATP-bind"/>
</dbReference>
<evidence type="ECO:0000256" key="3">
    <source>
        <dbReference type="ARBA" id="ARBA00022840"/>
    </source>
</evidence>
<dbReference type="Proteomes" id="UP000001520">
    <property type="component" value="Chromosome"/>
</dbReference>
<dbReference type="KEGG" id="ddf:DEFDS_0839"/>
<dbReference type="CDD" id="cd03257">
    <property type="entry name" value="ABC_NikE_OppD_transporters"/>
    <property type="match status" value="1"/>
</dbReference>
<dbReference type="GO" id="GO:0016887">
    <property type="term" value="F:ATP hydrolysis activity"/>
    <property type="evidence" value="ECO:0007669"/>
    <property type="project" value="InterPro"/>
</dbReference>
<reference evidence="5 6" key="1">
    <citation type="journal article" date="2010" name="DNA Res.">
        <title>Bacterial lifestyle in a deep-sea hydrothermal vent chimney revealed by the genome sequence of the thermophilic bacterium Deferribacter desulfuricans SSM1.</title>
        <authorList>
            <person name="Takaki Y."/>
            <person name="Shimamura S."/>
            <person name="Nakagawa S."/>
            <person name="Fukuhara Y."/>
            <person name="Horikawa H."/>
            <person name="Ankai A."/>
            <person name="Harada T."/>
            <person name="Hosoyama A."/>
            <person name="Oguchi A."/>
            <person name="Fukui S."/>
            <person name="Fujita N."/>
            <person name="Takami H."/>
            <person name="Takai K."/>
        </authorList>
    </citation>
    <scope>NUCLEOTIDE SEQUENCE [LARGE SCALE GENOMIC DNA]</scope>
    <source>
        <strain evidence="6">DSM 14783 / JCM 11476 / NBRC 101012 / SSM1</strain>
    </source>
</reference>
<feature type="domain" description="ABC transporter" evidence="4">
    <location>
        <begin position="7"/>
        <end position="253"/>
    </location>
</feature>
<keyword evidence="1" id="KW-0813">Transport</keyword>
<evidence type="ECO:0000256" key="2">
    <source>
        <dbReference type="ARBA" id="ARBA00022741"/>
    </source>
</evidence>
<evidence type="ECO:0000313" key="6">
    <source>
        <dbReference type="Proteomes" id="UP000001520"/>
    </source>
</evidence>
<evidence type="ECO:0000256" key="1">
    <source>
        <dbReference type="ARBA" id="ARBA00022448"/>
    </source>
</evidence>
<dbReference type="EC" id="3.6.3.27" evidence="5"/>
<accession>D3PCJ2</accession>
<dbReference type="RefSeq" id="WP_013007563.1">
    <property type="nucleotide sequence ID" value="NC_013939.1"/>
</dbReference>
<dbReference type="HOGENOM" id="CLU_000604_1_23_0"/>
<dbReference type="Gene3D" id="3.40.50.300">
    <property type="entry name" value="P-loop containing nucleotide triphosphate hydrolases"/>
    <property type="match status" value="1"/>
</dbReference>
<keyword evidence="3" id="KW-0067">ATP-binding</keyword>
<dbReference type="InterPro" id="IPR027417">
    <property type="entry name" value="P-loop_NTPase"/>
</dbReference>
<protein>
    <submittedName>
        <fullName evidence="5">Phosphate-transporting ATPase</fullName>
        <ecNumber evidence="5">3.6.3.27</ecNumber>
    </submittedName>
</protein>
<keyword evidence="5" id="KW-0378">Hydrolase</keyword>
<sequence length="306" mass="34856">MSKTPLITCKNIEKSFNVTESLFAKKRLSIKALKNVNFKIYPKEVVGLVGESGSGKSTLAKIIADIYKPDSGKILYKDKNINEIYQEFRKNVQMVFQDPYSSLNPKLKIISTLKDGVKNYLTKSKVEIENICKQLIKSVGLEEDHLYRYPHQFSGGQRQRISIARALSTDPELILGDEPVSALDVSVQAEILNLFKKLNIEKNKSILLISHDLAVVYFLCHYVYVIYKGVIVEHGKTDKIIKSPLHPYTKQLLLSKDLTNFSTHRKIDNTYCPLAEKCPNYSSVCDKELEEIKISDGHFIKCHNIK</sequence>
<keyword evidence="2" id="KW-0547">Nucleotide-binding</keyword>
<dbReference type="SUPFAM" id="SSF52540">
    <property type="entry name" value="P-loop containing nucleoside triphosphate hydrolases"/>
    <property type="match status" value="1"/>
</dbReference>
<dbReference type="SMART" id="SM00382">
    <property type="entry name" value="AAA"/>
    <property type="match status" value="1"/>
</dbReference>
<name>D3PCJ2_DEFDS</name>
<dbReference type="OrthoDB" id="9779287at2"/>
<proteinExistence type="predicted"/>
<dbReference type="InterPro" id="IPR003439">
    <property type="entry name" value="ABC_transporter-like_ATP-bd"/>
</dbReference>
<evidence type="ECO:0000259" key="4">
    <source>
        <dbReference type="PROSITE" id="PS50893"/>
    </source>
</evidence>
<dbReference type="Pfam" id="PF00005">
    <property type="entry name" value="ABC_tran"/>
    <property type="match status" value="1"/>
</dbReference>